<name>A0AAV2MZ64_9HYME</name>
<dbReference type="Proteomes" id="UP001497644">
    <property type="component" value="Unassembled WGS sequence"/>
</dbReference>
<dbReference type="AlphaFoldDB" id="A0AAV2MZ64"/>
<proteinExistence type="predicted"/>
<sequence length="247" mass="27319">MVLINETSPNSPSKIKLALRDVSITVPVWKGPAAVVPVSSWALWDKFWSKDNLPGIRRDTVLAFSEICTRLGVSDACGIALSVLSELYGQWYGEIAPTLQMDKPSDYTQPAYGAWTYDGSALDKTSQMKSHLLNLDQLDKVDARRRTIAYNFSGVSPQHVFPTGVVRSRYIGVGTTLRITWSTQQPEVSVPSYNIQTMTSVSRIATAMGLIMTHTVISVRVTNRICPLGAHALMCNQFFNVSISIYQ</sequence>
<accession>A0AAV2MZ64</accession>
<protein>
    <recommendedName>
        <fullName evidence="3">Capsid protein</fullName>
    </recommendedName>
</protein>
<comment type="caution">
    <text evidence="1">The sequence shown here is derived from an EMBL/GenBank/DDBJ whole genome shotgun (WGS) entry which is preliminary data.</text>
</comment>
<evidence type="ECO:0008006" key="3">
    <source>
        <dbReference type="Google" id="ProtNLM"/>
    </source>
</evidence>
<evidence type="ECO:0000313" key="1">
    <source>
        <dbReference type="EMBL" id="CAL1672629.1"/>
    </source>
</evidence>
<evidence type="ECO:0000313" key="2">
    <source>
        <dbReference type="Proteomes" id="UP001497644"/>
    </source>
</evidence>
<keyword evidence="2" id="KW-1185">Reference proteome</keyword>
<gene>
    <name evidence="1" type="ORF">LPLAT_LOCUS9535</name>
</gene>
<organism evidence="1 2">
    <name type="scientific">Lasius platythorax</name>
    <dbReference type="NCBI Taxonomy" id="488582"/>
    <lineage>
        <taxon>Eukaryota</taxon>
        <taxon>Metazoa</taxon>
        <taxon>Ecdysozoa</taxon>
        <taxon>Arthropoda</taxon>
        <taxon>Hexapoda</taxon>
        <taxon>Insecta</taxon>
        <taxon>Pterygota</taxon>
        <taxon>Neoptera</taxon>
        <taxon>Endopterygota</taxon>
        <taxon>Hymenoptera</taxon>
        <taxon>Apocrita</taxon>
        <taxon>Aculeata</taxon>
        <taxon>Formicoidea</taxon>
        <taxon>Formicidae</taxon>
        <taxon>Formicinae</taxon>
        <taxon>Lasius</taxon>
        <taxon>Lasius</taxon>
    </lineage>
</organism>
<dbReference type="EMBL" id="CAXIPU020000751">
    <property type="protein sequence ID" value="CAL1672629.1"/>
    <property type="molecule type" value="Genomic_DNA"/>
</dbReference>
<reference evidence="1" key="1">
    <citation type="submission" date="2024-04" db="EMBL/GenBank/DDBJ databases">
        <authorList>
            <consortium name="Molecular Ecology Group"/>
        </authorList>
    </citation>
    <scope>NUCLEOTIDE SEQUENCE</scope>
</reference>